<evidence type="ECO:0000259" key="1">
    <source>
        <dbReference type="PROSITE" id="PS50010"/>
    </source>
</evidence>
<protein>
    <submittedName>
        <fullName evidence="2">Dbl homology domain-containing protein</fullName>
    </submittedName>
</protein>
<dbReference type="GO" id="GO:0005085">
    <property type="term" value="F:guanyl-nucleotide exchange factor activity"/>
    <property type="evidence" value="ECO:0007669"/>
    <property type="project" value="InterPro"/>
</dbReference>
<gene>
    <name evidence="2" type="ORF">PPACK8108_LOCUS2569</name>
</gene>
<dbReference type="SUPFAM" id="SSF48065">
    <property type="entry name" value="DBL homology domain (DH-domain)"/>
    <property type="match status" value="1"/>
</dbReference>
<comment type="caution">
    <text evidence="2">The sequence shown here is derived from an EMBL/GenBank/DDBJ whole genome shotgun (WGS) entry which is preliminary data.</text>
</comment>
<dbReference type="Gene3D" id="1.20.900.10">
    <property type="entry name" value="Dbl homology (DH) domain"/>
    <property type="match status" value="1"/>
</dbReference>
<accession>A0AAV0AI69</accession>
<dbReference type="EMBL" id="CALTRL010000438">
    <property type="protein sequence ID" value="CAH7668095.1"/>
    <property type="molecule type" value="Genomic_DNA"/>
</dbReference>
<proteinExistence type="predicted"/>
<keyword evidence="3" id="KW-1185">Reference proteome</keyword>
<dbReference type="Pfam" id="PF00621">
    <property type="entry name" value="RhoGEF"/>
    <property type="match status" value="1"/>
</dbReference>
<dbReference type="PROSITE" id="PS50010">
    <property type="entry name" value="DH_2"/>
    <property type="match status" value="1"/>
</dbReference>
<dbReference type="PANTHER" id="PTHR12673">
    <property type="entry name" value="FACIOGENITAL DYSPLASIA PROTEIN"/>
    <property type="match status" value="1"/>
</dbReference>
<dbReference type="Proteomes" id="UP001153365">
    <property type="component" value="Unassembled WGS sequence"/>
</dbReference>
<reference evidence="2" key="1">
    <citation type="submission" date="2022-06" db="EMBL/GenBank/DDBJ databases">
        <authorList>
            <consortium name="SYNGENTA / RWTH Aachen University"/>
        </authorList>
    </citation>
    <scope>NUCLEOTIDE SEQUENCE</scope>
</reference>
<sequence>MPSVESTEKIYLKRINALNQSYAIPLRQFSKSSSTRIIDKYEVTLMFGKIEYIVKANQSLLPVLETCLKSLIEGQNDWLDWLCEQLEKIQKPYCDYLPGYDLIKDTEQRLLKKSKGFRQFCERTKEAMYNDRMGRVGLRELLMERAQRVTCYILIFNQMLKKMSLDNPARANLLSCISTYNWIAVCELDSHLIKAATMCVSFQR</sequence>
<evidence type="ECO:0000313" key="3">
    <source>
        <dbReference type="Proteomes" id="UP001153365"/>
    </source>
</evidence>
<dbReference type="SMART" id="SM00325">
    <property type="entry name" value="RhoGEF"/>
    <property type="match status" value="1"/>
</dbReference>
<dbReference type="GO" id="GO:0005737">
    <property type="term" value="C:cytoplasm"/>
    <property type="evidence" value="ECO:0007669"/>
    <property type="project" value="TreeGrafter"/>
</dbReference>
<evidence type="ECO:0000313" key="2">
    <source>
        <dbReference type="EMBL" id="CAH7668095.1"/>
    </source>
</evidence>
<dbReference type="InterPro" id="IPR051092">
    <property type="entry name" value="FYVE_RhoGEF_PH"/>
</dbReference>
<organism evidence="2 3">
    <name type="scientific">Phakopsora pachyrhizi</name>
    <name type="common">Asian soybean rust disease fungus</name>
    <dbReference type="NCBI Taxonomy" id="170000"/>
    <lineage>
        <taxon>Eukaryota</taxon>
        <taxon>Fungi</taxon>
        <taxon>Dikarya</taxon>
        <taxon>Basidiomycota</taxon>
        <taxon>Pucciniomycotina</taxon>
        <taxon>Pucciniomycetes</taxon>
        <taxon>Pucciniales</taxon>
        <taxon>Phakopsoraceae</taxon>
        <taxon>Phakopsora</taxon>
    </lineage>
</organism>
<feature type="domain" description="DH" evidence="1">
    <location>
        <begin position="1"/>
        <end position="173"/>
    </location>
</feature>
<dbReference type="AlphaFoldDB" id="A0AAV0AI69"/>
<dbReference type="InterPro" id="IPR035899">
    <property type="entry name" value="DBL_dom_sf"/>
</dbReference>
<dbReference type="InterPro" id="IPR000219">
    <property type="entry name" value="DH_dom"/>
</dbReference>
<name>A0AAV0AI69_PHAPC</name>
<dbReference type="PANTHER" id="PTHR12673:SF270">
    <property type="entry name" value="FYVE-TYPE DOMAIN-CONTAINING PROTEIN"/>
    <property type="match status" value="1"/>
</dbReference>